<sequence>MPIRKTFDARHSISRRNFMIDDLPIQYWSSETERNAYNAAFYELGLRWHWDREVYCQLLRESQDGVERICHYLRTHQPHLLRAYDAKFLAEVIEQKKEEHQKRELDAGAMKKRRYFNWAETRGAELGA</sequence>
<proteinExistence type="predicted"/>
<evidence type="ECO:0008006" key="3">
    <source>
        <dbReference type="Google" id="ProtNLM"/>
    </source>
</evidence>
<protein>
    <recommendedName>
        <fullName evidence="3">Transposase</fullName>
    </recommendedName>
</protein>
<evidence type="ECO:0000313" key="1">
    <source>
        <dbReference type="EMBL" id="MDP9973517.1"/>
    </source>
</evidence>
<comment type="caution">
    <text evidence="1">The sequence shown here is derived from an EMBL/GenBank/DDBJ whole genome shotgun (WGS) entry which is preliminary data.</text>
</comment>
<dbReference type="InterPro" id="IPR023198">
    <property type="entry name" value="PGP-like_dom2"/>
</dbReference>
<name>A0AAW8ELN0_VARPD</name>
<accession>A0AAW8ELN0</accession>
<dbReference type="Proteomes" id="UP001224845">
    <property type="component" value="Unassembled WGS sequence"/>
</dbReference>
<reference evidence="1" key="1">
    <citation type="submission" date="2023-07" db="EMBL/GenBank/DDBJ databases">
        <title>Sorghum-associated microbial communities from plants grown in Nebraska, USA.</title>
        <authorList>
            <person name="Schachtman D."/>
        </authorList>
    </citation>
    <scope>NUCLEOTIDE SEQUENCE</scope>
    <source>
        <strain evidence="1">DS3315</strain>
    </source>
</reference>
<evidence type="ECO:0000313" key="2">
    <source>
        <dbReference type="Proteomes" id="UP001224845"/>
    </source>
</evidence>
<organism evidence="1 2">
    <name type="scientific">Variovorax paradoxus</name>
    <dbReference type="NCBI Taxonomy" id="34073"/>
    <lineage>
        <taxon>Bacteria</taxon>
        <taxon>Pseudomonadati</taxon>
        <taxon>Pseudomonadota</taxon>
        <taxon>Betaproteobacteria</taxon>
        <taxon>Burkholderiales</taxon>
        <taxon>Comamonadaceae</taxon>
        <taxon>Variovorax</taxon>
    </lineage>
</organism>
<dbReference type="EMBL" id="JAUSRV010000013">
    <property type="protein sequence ID" value="MDP9973517.1"/>
    <property type="molecule type" value="Genomic_DNA"/>
</dbReference>
<dbReference type="AlphaFoldDB" id="A0AAW8ELN0"/>
<dbReference type="Gene3D" id="1.10.150.240">
    <property type="entry name" value="Putative phosphatase, domain 2"/>
    <property type="match status" value="1"/>
</dbReference>
<dbReference type="RefSeq" id="WP_230537960.1">
    <property type="nucleotide sequence ID" value="NZ_CAXUQE020000001.1"/>
</dbReference>
<gene>
    <name evidence="1" type="ORF">J2W39_004776</name>
</gene>